<keyword evidence="2" id="KW-1185">Reference proteome</keyword>
<dbReference type="EMBL" id="SMOL01000781">
    <property type="protein sequence ID" value="KAB2594663.1"/>
    <property type="molecule type" value="Genomic_DNA"/>
</dbReference>
<evidence type="ECO:0000313" key="1">
    <source>
        <dbReference type="EMBL" id="KAB2594663.1"/>
    </source>
</evidence>
<dbReference type="Proteomes" id="UP000327157">
    <property type="component" value="Chromosome 7"/>
</dbReference>
<protein>
    <submittedName>
        <fullName evidence="1">Uncharacterized protein</fullName>
    </submittedName>
</protein>
<dbReference type="AlphaFoldDB" id="A0A5N5EVV5"/>
<reference evidence="1 2" key="3">
    <citation type="submission" date="2019-11" db="EMBL/GenBank/DDBJ databases">
        <title>A de novo genome assembly of a pear dwarfing rootstock.</title>
        <authorList>
            <person name="Wang F."/>
            <person name="Wang J."/>
            <person name="Li S."/>
            <person name="Zhang Y."/>
            <person name="Fang M."/>
            <person name="Ma L."/>
            <person name="Zhao Y."/>
            <person name="Jiang S."/>
        </authorList>
    </citation>
    <scope>NUCLEOTIDE SEQUENCE [LARGE SCALE GENOMIC DNA]</scope>
    <source>
        <strain evidence="1">S2</strain>
        <tissue evidence="1">Leaf</tissue>
    </source>
</reference>
<reference evidence="2" key="2">
    <citation type="submission" date="2019-10" db="EMBL/GenBank/DDBJ databases">
        <title>A de novo genome assembly of a pear dwarfing rootstock.</title>
        <authorList>
            <person name="Wang F."/>
            <person name="Wang J."/>
            <person name="Li S."/>
            <person name="Zhang Y."/>
            <person name="Fang M."/>
            <person name="Ma L."/>
            <person name="Zhao Y."/>
            <person name="Jiang S."/>
        </authorList>
    </citation>
    <scope>NUCLEOTIDE SEQUENCE [LARGE SCALE GENOMIC DNA]</scope>
</reference>
<organism evidence="1 2">
    <name type="scientific">Pyrus ussuriensis x Pyrus communis</name>
    <dbReference type="NCBI Taxonomy" id="2448454"/>
    <lineage>
        <taxon>Eukaryota</taxon>
        <taxon>Viridiplantae</taxon>
        <taxon>Streptophyta</taxon>
        <taxon>Embryophyta</taxon>
        <taxon>Tracheophyta</taxon>
        <taxon>Spermatophyta</taxon>
        <taxon>Magnoliopsida</taxon>
        <taxon>eudicotyledons</taxon>
        <taxon>Gunneridae</taxon>
        <taxon>Pentapetalae</taxon>
        <taxon>rosids</taxon>
        <taxon>fabids</taxon>
        <taxon>Rosales</taxon>
        <taxon>Rosaceae</taxon>
        <taxon>Amygdaloideae</taxon>
        <taxon>Maleae</taxon>
        <taxon>Pyrus</taxon>
    </lineage>
</organism>
<comment type="caution">
    <text evidence="1">The sequence shown here is derived from an EMBL/GenBank/DDBJ whole genome shotgun (WGS) entry which is preliminary data.</text>
</comment>
<proteinExistence type="predicted"/>
<evidence type="ECO:0000313" key="2">
    <source>
        <dbReference type="Proteomes" id="UP000327157"/>
    </source>
</evidence>
<gene>
    <name evidence="1" type="ORF">D8674_030113</name>
</gene>
<sequence length="79" mass="8786">MFVCAMVQDGNSSQPWDLISRYNSSGRLACKMMMRAIIEKQWAMGSDDAGSQNELIQVAKMALERHSSPVLVLSATMYV</sequence>
<accession>A0A5N5EVV5</accession>
<reference evidence="1 2" key="1">
    <citation type="submission" date="2019-09" db="EMBL/GenBank/DDBJ databases">
        <authorList>
            <person name="Ou C."/>
        </authorList>
    </citation>
    <scope>NUCLEOTIDE SEQUENCE [LARGE SCALE GENOMIC DNA]</scope>
    <source>
        <strain evidence="1">S2</strain>
        <tissue evidence="1">Leaf</tissue>
    </source>
</reference>
<name>A0A5N5EVV5_9ROSA</name>